<organism evidence="2 3">
    <name type="scientific">Melipona bicolor</name>
    <dbReference type="NCBI Taxonomy" id="60889"/>
    <lineage>
        <taxon>Eukaryota</taxon>
        <taxon>Metazoa</taxon>
        <taxon>Ecdysozoa</taxon>
        <taxon>Arthropoda</taxon>
        <taxon>Hexapoda</taxon>
        <taxon>Insecta</taxon>
        <taxon>Pterygota</taxon>
        <taxon>Neoptera</taxon>
        <taxon>Endopterygota</taxon>
        <taxon>Hymenoptera</taxon>
        <taxon>Apocrita</taxon>
        <taxon>Aculeata</taxon>
        <taxon>Apoidea</taxon>
        <taxon>Anthophila</taxon>
        <taxon>Apidae</taxon>
        <taxon>Melipona</taxon>
    </lineage>
</organism>
<gene>
    <name evidence="2" type="ORF">K0M31_005022</name>
</gene>
<reference evidence="2" key="1">
    <citation type="submission" date="2021-10" db="EMBL/GenBank/DDBJ databases">
        <title>Melipona bicolor Genome sequencing and assembly.</title>
        <authorList>
            <person name="Araujo N.S."/>
            <person name="Arias M.C."/>
        </authorList>
    </citation>
    <scope>NUCLEOTIDE SEQUENCE</scope>
    <source>
        <strain evidence="2">USP_2M_L1-L4_2017</strain>
        <tissue evidence="2">Whole body</tissue>
    </source>
</reference>
<sequence length="130" mass="14444">MDLPFTPSLVPSIVNRNTNELPNVRESGAPSLAPIVLHDERRILRLNFGAIGKALRERTEFSLREASFETSNQTGRAKVSTLGTLDHPRQPCGNEQKRDGDNTRGKRLLIKFKDSPEDGAHSDTSDLHVD</sequence>
<feature type="compositionally biased region" description="Basic and acidic residues" evidence="1">
    <location>
        <begin position="111"/>
        <end position="130"/>
    </location>
</feature>
<name>A0AA40KN47_9HYME</name>
<dbReference type="Proteomes" id="UP001177670">
    <property type="component" value="Unassembled WGS sequence"/>
</dbReference>
<accession>A0AA40KN47</accession>
<evidence type="ECO:0000256" key="1">
    <source>
        <dbReference type="SAM" id="MobiDB-lite"/>
    </source>
</evidence>
<proteinExistence type="predicted"/>
<dbReference type="EMBL" id="JAHYIQ010000014">
    <property type="protein sequence ID" value="KAK1126384.1"/>
    <property type="molecule type" value="Genomic_DNA"/>
</dbReference>
<feature type="compositionally biased region" description="Basic and acidic residues" evidence="1">
    <location>
        <begin position="95"/>
        <end position="104"/>
    </location>
</feature>
<evidence type="ECO:0000313" key="3">
    <source>
        <dbReference type="Proteomes" id="UP001177670"/>
    </source>
</evidence>
<keyword evidence="3" id="KW-1185">Reference proteome</keyword>
<feature type="region of interest" description="Disordered" evidence="1">
    <location>
        <begin position="65"/>
        <end position="130"/>
    </location>
</feature>
<evidence type="ECO:0000313" key="2">
    <source>
        <dbReference type="EMBL" id="KAK1126384.1"/>
    </source>
</evidence>
<protein>
    <submittedName>
        <fullName evidence="2">Uncharacterized protein</fullName>
    </submittedName>
</protein>
<comment type="caution">
    <text evidence="2">The sequence shown here is derived from an EMBL/GenBank/DDBJ whole genome shotgun (WGS) entry which is preliminary data.</text>
</comment>
<dbReference type="AlphaFoldDB" id="A0AA40KN47"/>